<dbReference type="EMBL" id="MFGW01000206">
    <property type="protein sequence ID" value="OGF59725.1"/>
    <property type="molecule type" value="Genomic_DNA"/>
</dbReference>
<dbReference type="Pfam" id="PF01865">
    <property type="entry name" value="PhoU_div"/>
    <property type="match status" value="1"/>
</dbReference>
<sequence>MRTIAKLFGKSPFVPLQELMVKIASCVSLLPALFDAFIAGNQDKIAELSEEISFREHEADMIKTTIRSHLPSAMLMPVDRRDLLEVISNMDAISDLAEDIGVLLTLKQLTLPDELKSIFLSYLQLSMEAIDKLTVLFKELDELLQASFGGPEAQKINTMIDEISYLEHKADIEGRQLARKLFMLDEKMKAVDVFLFFKIFNKIGDVSNFSEKVANRIRIWLIIQ</sequence>
<gene>
    <name evidence="2" type="ORF">A2Y62_05065</name>
</gene>
<protein>
    <submittedName>
        <fullName evidence="2">TIGR00153 family protein</fullName>
    </submittedName>
</protein>
<organism evidence="2 3">
    <name type="scientific">Candidatus Fischerbacteria bacterium RBG_13_37_8</name>
    <dbReference type="NCBI Taxonomy" id="1817863"/>
    <lineage>
        <taxon>Bacteria</taxon>
        <taxon>Candidatus Fischeribacteriota</taxon>
    </lineage>
</organism>
<dbReference type="InterPro" id="IPR038078">
    <property type="entry name" value="PhoU-like_sf"/>
</dbReference>
<dbReference type="Proteomes" id="UP000178943">
    <property type="component" value="Unassembled WGS sequence"/>
</dbReference>
<reference evidence="2 3" key="1">
    <citation type="journal article" date="2016" name="Nat. Commun.">
        <title>Thousands of microbial genomes shed light on interconnected biogeochemical processes in an aquifer system.</title>
        <authorList>
            <person name="Anantharaman K."/>
            <person name="Brown C.T."/>
            <person name="Hug L.A."/>
            <person name="Sharon I."/>
            <person name="Castelle C.J."/>
            <person name="Probst A.J."/>
            <person name="Thomas B.C."/>
            <person name="Singh A."/>
            <person name="Wilkins M.J."/>
            <person name="Karaoz U."/>
            <person name="Brodie E.L."/>
            <person name="Williams K.H."/>
            <person name="Hubbard S.S."/>
            <person name="Banfield J.F."/>
        </authorList>
    </citation>
    <scope>NUCLEOTIDE SEQUENCE [LARGE SCALE GENOMIC DNA]</scope>
</reference>
<dbReference type="PANTHER" id="PTHR36536:SF3">
    <property type="entry name" value="UPF0111 PROTEIN HI_1603"/>
    <property type="match status" value="1"/>
</dbReference>
<proteinExistence type="inferred from homology"/>
<dbReference type="InterPro" id="IPR002727">
    <property type="entry name" value="DUF47"/>
</dbReference>
<dbReference type="InterPro" id="IPR018445">
    <property type="entry name" value="Put_Phosphate_transp_reg"/>
</dbReference>
<accession>A0A1F5V8L2</accession>
<evidence type="ECO:0000313" key="2">
    <source>
        <dbReference type="EMBL" id="OGF59725.1"/>
    </source>
</evidence>
<dbReference type="SUPFAM" id="SSF109755">
    <property type="entry name" value="PhoU-like"/>
    <property type="match status" value="1"/>
</dbReference>
<dbReference type="Gene3D" id="1.20.58.220">
    <property type="entry name" value="Phosphate transport system protein phou homolog 2, domain 2"/>
    <property type="match status" value="1"/>
</dbReference>
<dbReference type="NCBIfam" id="TIGR00153">
    <property type="entry name" value="TIGR00153 family protein"/>
    <property type="match status" value="1"/>
</dbReference>
<dbReference type="PANTHER" id="PTHR36536">
    <property type="entry name" value="UPF0111 PROTEIN HI_1603"/>
    <property type="match status" value="1"/>
</dbReference>
<comment type="caution">
    <text evidence="2">The sequence shown here is derived from an EMBL/GenBank/DDBJ whole genome shotgun (WGS) entry which is preliminary data.</text>
</comment>
<comment type="similarity">
    <text evidence="1">Belongs to the UPF0111 family.</text>
</comment>
<dbReference type="STRING" id="1817863.A2Y62_05065"/>
<evidence type="ECO:0000256" key="1">
    <source>
        <dbReference type="ARBA" id="ARBA00008591"/>
    </source>
</evidence>
<evidence type="ECO:0000313" key="3">
    <source>
        <dbReference type="Proteomes" id="UP000178943"/>
    </source>
</evidence>
<name>A0A1F5V8L2_9BACT</name>
<dbReference type="AlphaFoldDB" id="A0A1F5V8L2"/>